<dbReference type="EMBL" id="PFSA01000064">
    <property type="protein sequence ID" value="PJC31939.1"/>
    <property type="molecule type" value="Genomic_DNA"/>
</dbReference>
<sequence>MFKKIIKYRVFVLLGLVFLISIFLSTQKYISSKKKASEIVSLGRWTVDQIEGKVIKGEVLNEKMKEEQGLREDIQIIKDLDTFDKTKPIKVTKDFGTRYKSRFGIEIDKTYQIESDANTLTPDVQVKGASSVNAKPTVGSRSLPTTSGFNVDTFTGTSSISYPINTPPALGNLPISVNLSYSSRAIDELRLNKPGLQEKNSRLSST</sequence>
<gene>
    <name evidence="1" type="ORF">CO049_03720</name>
</gene>
<name>A0A2M8EYY6_9BACT</name>
<dbReference type="AlphaFoldDB" id="A0A2M8EYY6"/>
<dbReference type="Proteomes" id="UP000229777">
    <property type="component" value="Unassembled WGS sequence"/>
</dbReference>
<protein>
    <submittedName>
        <fullName evidence="1">Uncharacterized protein</fullName>
    </submittedName>
</protein>
<evidence type="ECO:0000313" key="1">
    <source>
        <dbReference type="EMBL" id="PJC31939.1"/>
    </source>
</evidence>
<comment type="caution">
    <text evidence="1">The sequence shown here is derived from an EMBL/GenBank/DDBJ whole genome shotgun (WGS) entry which is preliminary data.</text>
</comment>
<proteinExistence type="predicted"/>
<reference evidence="2" key="1">
    <citation type="submission" date="2017-09" db="EMBL/GenBank/DDBJ databases">
        <title>Depth-based differentiation of microbial function through sediment-hosted aquifers and enrichment of novel symbionts in the deep terrestrial subsurface.</title>
        <authorList>
            <person name="Probst A.J."/>
            <person name="Ladd B."/>
            <person name="Jarett J.K."/>
            <person name="Geller-Mcgrath D.E."/>
            <person name="Sieber C.M.K."/>
            <person name="Emerson J.B."/>
            <person name="Anantharaman K."/>
            <person name="Thomas B.C."/>
            <person name="Malmstrom R."/>
            <person name="Stieglmeier M."/>
            <person name="Klingl A."/>
            <person name="Woyke T."/>
            <person name="Ryan C.M."/>
            <person name="Banfield J.F."/>
        </authorList>
    </citation>
    <scope>NUCLEOTIDE SEQUENCE [LARGE SCALE GENOMIC DNA]</scope>
</reference>
<evidence type="ECO:0000313" key="2">
    <source>
        <dbReference type="Proteomes" id="UP000229777"/>
    </source>
</evidence>
<accession>A0A2M8EYY6</accession>
<organism evidence="1 2">
    <name type="scientific">Candidatus Roizmanbacteria bacterium CG_4_9_14_0_2_um_filter_36_12</name>
    <dbReference type="NCBI Taxonomy" id="1974837"/>
    <lineage>
        <taxon>Bacteria</taxon>
        <taxon>Candidatus Roizmaniibacteriota</taxon>
    </lineage>
</organism>